<dbReference type="AlphaFoldDB" id="A0A9P0C4B1"/>
<dbReference type="InterPro" id="IPR038606">
    <property type="entry name" value="To_sf"/>
</dbReference>
<dbReference type="Pfam" id="PF06585">
    <property type="entry name" value="JHBP"/>
    <property type="match status" value="1"/>
</dbReference>
<proteinExistence type="predicted"/>
<evidence type="ECO:0000313" key="1">
    <source>
        <dbReference type="EMBL" id="CAH0768051.1"/>
    </source>
</evidence>
<name>A0A9P0C4B1_BEMTA</name>
<keyword evidence="2" id="KW-1185">Reference proteome</keyword>
<dbReference type="InterPro" id="IPR010562">
    <property type="entry name" value="Haemolymph_juvenile_hormone-bd"/>
</dbReference>
<dbReference type="GO" id="GO:0005615">
    <property type="term" value="C:extracellular space"/>
    <property type="evidence" value="ECO:0007669"/>
    <property type="project" value="TreeGrafter"/>
</dbReference>
<dbReference type="PANTHER" id="PTHR11008:SF15">
    <property type="entry name" value="CIRCADIAN CLOCK-CONTROLLED PROTEIN"/>
    <property type="match status" value="1"/>
</dbReference>
<gene>
    <name evidence="1" type="ORF">BEMITA_LOCUS5240</name>
</gene>
<accession>A0A9P0C4B1</accession>
<reference evidence="1" key="1">
    <citation type="submission" date="2021-12" db="EMBL/GenBank/DDBJ databases">
        <authorList>
            <person name="King R."/>
        </authorList>
    </citation>
    <scope>NUCLEOTIDE SEQUENCE</scope>
</reference>
<sequence>MRTSLAGIWPEGVVFAAVIFASTAANCPSFREFFSKCKKDSPSFDGCLVNQLNRVKHCYSHGDTSLGIPSFDPIRYGDAIGEPVTTTMRYGNLFDCKLILPNLTEWAWSNSTYTKVKTDFKRKMVQIYQTVPLKHVKSDVIGSGEILGVPFFHRKGEAVLDMIGVKQKFTIQMQPNGQLKVNLAILSFNDMALASRGLLHDEFVGKCTVLV</sequence>
<dbReference type="EMBL" id="OU963864">
    <property type="protein sequence ID" value="CAH0768051.1"/>
    <property type="molecule type" value="Genomic_DNA"/>
</dbReference>
<evidence type="ECO:0000313" key="2">
    <source>
        <dbReference type="Proteomes" id="UP001152759"/>
    </source>
</evidence>
<dbReference type="PANTHER" id="PTHR11008">
    <property type="entry name" value="PROTEIN TAKEOUT-LIKE PROTEIN"/>
    <property type="match status" value="1"/>
</dbReference>
<dbReference type="Gene3D" id="3.15.10.30">
    <property type="entry name" value="Haemolymph juvenile hormone binding protein"/>
    <property type="match status" value="1"/>
</dbReference>
<dbReference type="Proteomes" id="UP001152759">
    <property type="component" value="Chromosome 3"/>
</dbReference>
<protein>
    <submittedName>
        <fullName evidence="1">Uncharacterized protein</fullName>
    </submittedName>
</protein>
<organism evidence="1 2">
    <name type="scientific">Bemisia tabaci</name>
    <name type="common">Sweetpotato whitefly</name>
    <name type="synonym">Aleurodes tabaci</name>
    <dbReference type="NCBI Taxonomy" id="7038"/>
    <lineage>
        <taxon>Eukaryota</taxon>
        <taxon>Metazoa</taxon>
        <taxon>Ecdysozoa</taxon>
        <taxon>Arthropoda</taxon>
        <taxon>Hexapoda</taxon>
        <taxon>Insecta</taxon>
        <taxon>Pterygota</taxon>
        <taxon>Neoptera</taxon>
        <taxon>Paraneoptera</taxon>
        <taxon>Hemiptera</taxon>
        <taxon>Sternorrhyncha</taxon>
        <taxon>Aleyrodoidea</taxon>
        <taxon>Aleyrodidae</taxon>
        <taxon>Aleyrodinae</taxon>
        <taxon>Bemisia</taxon>
    </lineage>
</organism>